<evidence type="ECO:0000256" key="8">
    <source>
        <dbReference type="ARBA" id="ARBA00023170"/>
    </source>
</evidence>
<dbReference type="PROSITE" id="PS52016">
    <property type="entry name" value="TONB_DEPENDENT_REC_3"/>
    <property type="match status" value="1"/>
</dbReference>
<dbReference type="CDD" id="cd01347">
    <property type="entry name" value="ligand_gated_channel"/>
    <property type="match status" value="1"/>
</dbReference>
<keyword evidence="7 10" id="KW-0472">Membrane</keyword>
<dbReference type="OrthoDB" id="127311at2"/>
<dbReference type="SUPFAM" id="SSF56935">
    <property type="entry name" value="Porins"/>
    <property type="match status" value="1"/>
</dbReference>
<dbReference type="GO" id="GO:0015344">
    <property type="term" value="F:siderophore uptake transmembrane transporter activity"/>
    <property type="evidence" value="ECO:0007669"/>
    <property type="project" value="TreeGrafter"/>
</dbReference>
<dbReference type="InterPro" id="IPR037066">
    <property type="entry name" value="Plug_dom_sf"/>
</dbReference>
<dbReference type="InterPro" id="IPR039426">
    <property type="entry name" value="TonB-dep_rcpt-like"/>
</dbReference>
<organism evidence="15 16">
    <name type="scientific">Pandoraea anapnoica</name>
    <dbReference type="NCBI Taxonomy" id="2508301"/>
    <lineage>
        <taxon>Bacteria</taxon>
        <taxon>Pseudomonadati</taxon>
        <taxon>Pseudomonadota</taxon>
        <taxon>Betaproteobacteria</taxon>
        <taxon>Burkholderiales</taxon>
        <taxon>Burkholderiaceae</taxon>
        <taxon>Pandoraea</taxon>
    </lineage>
</organism>
<feature type="domain" description="TonB-dependent receptor plug" evidence="14">
    <location>
        <begin position="68"/>
        <end position="171"/>
    </location>
</feature>
<name>A0A5E4ZNV6_9BURK</name>
<dbReference type="Gene3D" id="2.40.170.20">
    <property type="entry name" value="TonB-dependent receptor, beta-barrel domain"/>
    <property type="match status" value="1"/>
</dbReference>
<keyword evidence="6 11" id="KW-0798">TonB box</keyword>
<dbReference type="GO" id="GO:0038023">
    <property type="term" value="F:signaling receptor activity"/>
    <property type="evidence" value="ECO:0007669"/>
    <property type="project" value="InterPro"/>
</dbReference>
<evidence type="ECO:0000259" key="14">
    <source>
        <dbReference type="Pfam" id="PF07715"/>
    </source>
</evidence>
<evidence type="ECO:0000259" key="13">
    <source>
        <dbReference type="Pfam" id="PF00593"/>
    </source>
</evidence>
<evidence type="ECO:0000256" key="10">
    <source>
        <dbReference type="PROSITE-ProRule" id="PRU01360"/>
    </source>
</evidence>
<evidence type="ECO:0000256" key="12">
    <source>
        <dbReference type="SAM" id="SignalP"/>
    </source>
</evidence>
<evidence type="ECO:0000256" key="6">
    <source>
        <dbReference type="ARBA" id="ARBA00023077"/>
    </source>
</evidence>
<gene>
    <name evidence="15" type="ORF">PAN31117_00890</name>
</gene>
<dbReference type="Pfam" id="PF00593">
    <property type="entry name" value="TonB_dep_Rec_b-barrel"/>
    <property type="match status" value="1"/>
</dbReference>
<dbReference type="PANTHER" id="PTHR32552:SF84">
    <property type="entry name" value="TONB-DEPENDENT RECEPTOR-RELATED"/>
    <property type="match status" value="1"/>
</dbReference>
<evidence type="ECO:0000256" key="1">
    <source>
        <dbReference type="ARBA" id="ARBA00004571"/>
    </source>
</evidence>
<evidence type="ECO:0000256" key="3">
    <source>
        <dbReference type="ARBA" id="ARBA00022448"/>
    </source>
</evidence>
<evidence type="ECO:0000256" key="7">
    <source>
        <dbReference type="ARBA" id="ARBA00023136"/>
    </source>
</evidence>
<evidence type="ECO:0000313" key="16">
    <source>
        <dbReference type="Proteomes" id="UP000383122"/>
    </source>
</evidence>
<comment type="subcellular location">
    <subcellularLocation>
        <location evidence="1 10">Cell outer membrane</location>
        <topology evidence="1 10">Multi-pass membrane protein</topology>
    </subcellularLocation>
</comment>
<keyword evidence="16" id="KW-1185">Reference proteome</keyword>
<keyword evidence="12" id="KW-0732">Signal</keyword>
<evidence type="ECO:0000313" key="15">
    <source>
        <dbReference type="EMBL" id="VVE62498.1"/>
    </source>
</evidence>
<keyword evidence="8 15" id="KW-0675">Receptor</keyword>
<evidence type="ECO:0000256" key="2">
    <source>
        <dbReference type="ARBA" id="ARBA00009810"/>
    </source>
</evidence>
<dbReference type="InterPro" id="IPR012910">
    <property type="entry name" value="Plug_dom"/>
</dbReference>
<evidence type="ECO:0000256" key="5">
    <source>
        <dbReference type="ARBA" id="ARBA00022692"/>
    </source>
</evidence>
<dbReference type="InterPro" id="IPR010105">
    <property type="entry name" value="TonB_sidphr_rcpt"/>
</dbReference>
<dbReference type="GO" id="GO:0009279">
    <property type="term" value="C:cell outer membrane"/>
    <property type="evidence" value="ECO:0007669"/>
    <property type="project" value="UniProtKB-SubCell"/>
</dbReference>
<reference evidence="15 16" key="1">
    <citation type="submission" date="2019-08" db="EMBL/GenBank/DDBJ databases">
        <authorList>
            <person name="Peeters C."/>
        </authorList>
    </citation>
    <scope>NUCLEOTIDE SEQUENCE [LARGE SCALE GENOMIC DNA]</scope>
    <source>
        <strain evidence="15 16">LMG 31117</strain>
    </source>
</reference>
<dbReference type="RefSeq" id="WP_150737142.1">
    <property type="nucleotide sequence ID" value="NZ_CABPSP010000002.1"/>
</dbReference>
<dbReference type="Pfam" id="PF07715">
    <property type="entry name" value="Plug"/>
    <property type="match status" value="1"/>
</dbReference>
<protein>
    <submittedName>
        <fullName evidence="15">TonB-dependent receptor</fullName>
    </submittedName>
</protein>
<accession>A0A5E4ZNV6</accession>
<dbReference type="NCBIfam" id="TIGR01783">
    <property type="entry name" value="TonB-siderophor"/>
    <property type="match status" value="1"/>
</dbReference>
<dbReference type="PANTHER" id="PTHR32552">
    <property type="entry name" value="FERRICHROME IRON RECEPTOR-RELATED"/>
    <property type="match status" value="1"/>
</dbReference>
<evidence type="ECO:0000256" key="4">
    <source>
        <dbReference type="ARBA" id="ARBA00022452"/>
    </source>
</evidence>
<dbReference type="Gene3D" id="2.170.130.10">
    <property type="entry name" value="TonB-dependent receptor, plug domain"/>
    <property type="match status" value="1"/>
</dbReference>
<keyword evidence="4 10" id="KW-1134">Transmembrane beta strand</keyword>
<dbReference type="InterPro" id="IPR000531">
    <property type="entry name" value="Beta-barrel_TonB"/>
</dbReference>
<keyword evidence="3 10" id="KW-0813">Transport</keyword>
<evidence type="ECO:0000256" key="11">
    <source>
        <dbReference type="RuleBase" id="RU003357"/>
    </source>
</evidence>
<dbReference type="Proteomes" id="UP000383122">
    <property type="component" value="Unassembled WGS sequence"/>
</dbReference>
<keyword evidence="5 10" id="KW-0812">Transmembrane</keyword>
<keyword evidence="9 10" id="KW-0998">Cell outer membrane</keyword>
<dbReference type="InterPro" id="IPR036942">
    <property type="entry name" value="Beta-barrel_TonB_sf"/>
</dbReference>
<dbReference type="AlphaFoldDB" id="A0A5E4ZNV6"/>
<dbReference type="GO" id="GO:0015891">
    <property type="term" value="P:siderophore transport"/>
    <property type="evidence" value="ECO:0007669"/>
    <property type="project" value="InterPro"/>
</dbReference>
<feature type="signal peptide" evidence="12">
    <location>
        <begin position="1"/>
        <end position="24"/>
    </location>
</feature>
<feature type="chain" id="PRO_5023130595" evidence="12">
    <location>
        <begin position="25"/>
        <end position="713"/>
    </location>
</feature>
<proteinExistence type="inferred from homology"/>
<comment type="similarity">
    <text evidence="2 10 11">Belongs to the TonB-dependent receptor family.</text>
</comment>
<evidence type="ECO:0000256" key="9">
    <source>
        <dbReference type="ARBA" id="ARBA00023237"/>
    </source>
</evidence>
<sequence>MKTSIPVRTAIAVAIGSLCALAHAAENSNNANANGAQNVELPATQVRADIVKPLDEPVQTGSRLGLSIKETPASVEVIDRQQLVERGDANIVDAVSRATGINASPHPGNGGSELGARGFVGSASVTQLYDGVRPYGAIGVTFPFDTWSVERIEVLRGPASVIYGEGAIGGVVNIVPKKPEQMPIENEIQLGIGTEKTGRAAFGSGGAITDKLSYRFDASANSSNNWVDRGNSHNASFSAAIKYDFSPRFSVTATLAEGNQHPMQYFGVPLVNGRLDPATYQKNYNVGDSLITFRDSWATLGATWRPIDNLTITSTLYRMKSKRHWKDAEYYNYVPSIGLVQRSSYTEILHDQEQIGNVTTATLKGHLFGMENAVSAGFEFNHTTFQHTNNSPYSGTSLVDLYNPDPGNFVNVAGTFPKYRSQANQYAFFAENRLKVTSRWSVIGGVRYDHASINRDDLIAGTAISKDLSYTGWRVGTVYDVTANTSVYGQYSVAADPITSLLSLTPAKAKFDLATGKQIEFGVKQDWLDGRVDGTLSVYRIVKNNLLTVDPLNPSLSLQVGQQSSRGVELTVGAQLTRDVRIDANGTWLRAKYDQFDESVGGVSVSRAGNIPVNVPQQMANLWLSWRFAQAWTASGGLKYVGKRYADTANTLTLPSYTTVDLALAWKPRRDLTLTGRVYNVFNRHYVQTAYYNNTQWLLGNDRRAELVMSYRF</sequence>
<dbReference type="EMBL" id="CABPSP010000002">
    <property type="protein sequence ID" value="VVE62498.1"/>
    <property type="molecule type" value="Genomic_DNA"/>
</dbReference>
<feature type="domain" description="TonB-dependent receptor-like beta-barrel" evidence="13">
    <location>
        <begin position="270"/>
        <end position="681"/>
    </location>
</feature>